<comment type="caution">
    <text evidence="1">The sequence shown here is derived from an EMBL/GenBank/DDBJ whole genome shotgun (WGS) entry which is preliminary data.</text>
</comment>
<accession>A0A4Y2TGH9</accession>
<reference evidence="1 2" key="1">
    <citation type="journal article" date="2019" name="Sci. Rep.">
        <title>Orb-weaving spider Araneus ventricosus genome elucidates the spidroin gene catalogue.</title>
        <authorList>
            <person name="Kono N."/>
            <person name="Nakamura H."/>
            <person name="Ohtoshi R."/>
            <person name="Moran D.A.P."/>
            <person name="Shinohara A."/>
            <person name="Yoshida Y."/>
            <person name="Fujiwara M."/>
            <person name="Mori M."/>
            <person name="Tomita M."/>
            <person name="Arakawa K."/>
        </authorList>
    </citation>
    <scope>NUCLEOTIDE SEQUENCE [LARGE SCALE GENOMIC DNA]</scope>
</reference>
<protein>
    <submittedName>
        <fullName evidence="1">Uncharacterized protein</fullName>
    </submittedName>
</protein>
<keyword evidence="2" id="KW-1185">Reference proteome</keyword>
<dbReference type="EMBL" id="BGPR01027602">
    <property type="protein sequence ID" value="GBN98225.1"/>
    <property type="molecule type" value="Genomic_DNA"/>
</dbReference>
<gene>
    <name evidence="1" type="ORF">AVEN_142667_1</name>
</gene>
<dbReference type="Proteomes" id="UP000499080">
    <property type="component" value="Unassembled WGS sequence"/>
</dbReference>
<organism evidence="1 2">
    <name type="scientific">Araneus ventricosus</name>
    <name type="common">Orbweaver spider</name>
    <name type="synonym">Epeira ventricosa</name>
    <dbReference type="NCBI Taxonomy" id="182803"/>
    <lineage>
        <taxon>Eukaryota</taxon>
        <taxon>Metazoa</taxon>
        <taxon>Ecdysozoa</taxon>
        <taxon>Arthropoda</taxon>
        <taxon>Chelicerata</taxon>
        <taxon>Arachnida</taxon>
        <taxon>Araneae</taxon>
        <taxon>Araneomorphae</taxon>
        <taxon>Entelegynae</taxon>
        <taxon>Araneoidea</taxon>
        <taxon>Araneidae</taxon>
        <taxon>Araneus</taxon>
    </lineage>
</organism>
<evidence type="ECO:0000313" key="2">
    <source>
        <dbReference type="Proteomes" id="UP000499080"/>
    </source>
</evidence>
<evidence type="ECO:0000313" key="1">
    <source>
        <dbReference type="EMBL" id="GBN98225.1"/>
    </source>
</evidence>
<dbReference type="AlphaFoldDB" id="A0A4Y2TGH9"/>
<proteinExistence type="predicted"/>
<sequence>MPQINSSYFNFSKKLLKYAHVMNKYGLCHPLTLSKNVVSNLRVVVSNQGKKVLRRQLCIEKSPVTTRGYTPTLLYQHDRALVYFSNDVQYRATSRKPFLITDLRETTITWQP</sequence>
<name>A0A4Y2TGH9_ARAVE</name>